<protein>
    <submittedName>
        <fullName evidence="1">Uncharacterized protein</fullName>
    </submittedName>
</protein>
<sequence>MPLRSLLRYLLNNEQIVQKISESYPIRRAAQLTTFLFHKGQEIGHESLEKLKDADLLKKMQDDTLKAGKEWTEGAKGAQNKLNSFRETFKKEYEAGMKEIEEKQKKK</sequence>
<evidence type="ECO:0000313" key="2">
    <source>
        <dbReference type="Proteomes" id="UP000030746"/>
    </source>
</evidence>
<dbReference type="GeneID" id="20248931"/>
<dbReference type="STRING" id="225164.V4AGB6"/>
<gene>
    <name evidence="1" type="ORF">LOTGIDRAFT_232464</name>
</gene>
<dbReference type="AlphaFoldDB" id="V4AGB6"/>
<keyword evidence="2" id="KW-1185">Reference proteome</keyword>
<accession>V4AGB6</accession>
<dbReference type="PANTHER" id="PTHR41161:SF1">
    <property type="entry name" value="PROTEIN NCBP2AS2"/>
    <property type="match status" value="1"/>
</dbReference>
<dbReference type="InterPro" id="IPR042407">
    <property type="entry name" value="NCBP2-AS2"/>
</dbReference>
<dbReference type="RefSeq" id="XP_009055056.1">
    <property type="nucleotide sequence ID" value="XM_009056808.1"/>
</dbReference>
<organism evidence="1 2">
    <name type="scientific">Lottia gigantea</name>
    <name type="common">Giant owl limpet</name>
    <dbReference type="NCBI Taxonomy" id="225164"/>
    <lineage>
        <taxon>Eukaryota</taxon>
        <taxon>Metazoa</taxon>
        <taxon>Spiralia</taxon>
        <taxon>Lophotrochozoa</taxon>
        <taxon>Mollusca</taxon>
        <taxon>Gastropoda</taxon>
        <taxon>Patellogastropoda</taxon>
        <taxon>Lottioidea</taxon>
        <taxon>Lottiidae</taxon>
        <taxon>Lottia</taxon>
    </lineage>
</organism>
<dbReference type="EMBL" id="KB201847">
    <property type="protein sequence ID" value="ESO94210.1"/>
    <property type="molecule type" value="Genomic_DNA"/>
</dbReference>
<dbReference type="KEGG" id="lgi:LOTGIDRAFT_232464"/>
<dbReference type="Proteomes" id="UP000030746">
    <property type="component" value="Unassembled WGS sequence"/>
</dbReference>
<dbReference type="OrthoDB" id="5950777at2759"/>
<proteinExistence type="predicted"/>
<reference evidence="1 2" key="1">
    <citation type="journal article" date="2013" name="Nature">
        <title>Insights into bilaterian evolution from three spiralian genomes.</title>
        <authorList>
            <person name="Simakov O."/>
            <person name="Marletaz F."/>
            <person name="Cho S.J."/>
            <person name="Edsinger-Gonzales E."/>
            <person name="Havlak P."/>
            <person name="Hellsten U."/>
            <person name="Kuo D.H."/>
            <person name="Larsson T."/>
            <person name="Lv J."/>
            <person name="Arendt D."/>
            <person name="Savage R."/>
            <person name="Osoegawa K."/>
            <person name="de Jong P."/>
            <person name="Grimwood J."/>
            <person name="Chapman J.A."/>
            <person name="Shapiro H."/>
            <person name="Aerts A."/>
            <person name="Otillar R.P."/>
            <person name="Terry A.Y."/>
            <person name="Boore J.L."/>
            <person name="Grigoriev I.V."/>
            <person name="Lindberg D.R."/>
            <person name="Seaver E.C."/>
            <person name="Weisblat D.A."/>
            <person name="Putnam N.H."/>
            <person name="Rokhsar D.S."/>
        </authorList>
    </citation>
    <scope>NUCLEOTIDE SEQUENCE [LARGE SCALE GENOMIC DNA]</scope>
</reference>
<name>V4AGB6_LOTGI</name>
<dbReference type="HOGENOM" id="CLU_181654_0_0_1"/>
<dbReference type="CTD" id="20248931"/>
<evidence type="ECO:0000313" key="1">
    <source>
        <dbReference type="EMBL" id="ESO94210.1"/>
    </source>
</evidence>
<dbReference type="OMA" id="YNITHMA"/>
<dbReference type="PANTHER" id="PTHR41161">
    <property type="entry name" value="PROTEIN NCBP2AS2"/>
    <property type="match status" value="1"/>
</dbReference>